<dbReference type="EMBL" id="VEVO01000001">
    <property type="protein sequence ID" value="KAF0046534.1"/>
    <property type="molecule type" value="Genomic_DNA"/>
</dbReference>
<name>A0A6A4TTH7_SCOMX</name>
<organism evidence="1 2">
    <name type="scientific">Scophthalmus maximus</name>
    <name type="common">Turbot</name>
    <name type="synonym">Psetta maxima</name>
    <dbReference type="NCBI Taxonomy" id="52904"/>
    <lineage>
        <taxon>Eukaryota</taxon>
        <taxon>Metazoa</taxon>
        <taxon>Chordata</taxon>
        <taxon>Craniata</taxon>
        <taxon>Vertebrata</taxon>
        <taxon>Euteleostomi</taxon>
        <taxon>Actinopterygii</taxon>
        <taxon>Neopterygii</taxon>
        <taxon>Teleostei</taxon>
        <taxon>Neoteleostei</taxon>
        <taxon>Acanthomorphata</taxon>
        <taxon>Carangaria</taxon>
        <taxon>Pleuronectiformes</taxon>
        <taxon>Pleuronectoidei</taxon>
        <taxon>Scophthalmidae</taxon>
        <taxon>Scophthalmus</taxon>
    </lineage>
</organism>
<protein>
    <submittedName>
        <fullName evidence="1">Uncharacterized protein</fullName>
    </submittedName>
</protein>
<sequence>MDTYYSPTMHRTSHVLCAIHTTSIHSAQRVFSCIRSLCSRRVQSVAPSFPLPLLTGTEVDAMAEAAARTFTQDSESVARAAAARICELSDNYYVNG</sequence>
<dbReference type="Proteomes" id="UP000438429">
    <property type="component" value="Unassembled WGS sequence"/>
</dbReference>
<gene>
    <name evidence="1" type="ORF">F2P81_000167</name>
</gene>
<dbReference type="AlphaFoldDB" id="A0A6A4TTH7"/>
<proteinExistence type="predicted"/>
<accession>A0A6A4TTH7</accession>
<evidence type="ECO:0000313" key="1">
    <source>
        <dbReference type="EMBL" id="KAF0046534.1"/>
    </source>
</evidence>
<comment type="caution">
    <text evidence="1">The sequence shown here is derived from an EMBL/GenBank/DDBJ whole genome shotgun (WGS) entry which is preliminary data.</text>
</comment>
<reference evidence="1 2" key="1">
    <citation type="submission" date="2019-06" db="EMBL/GenBank/DDBJ databases">
        <title>Draft genomes of female and male turbot (Scophthalmus maximus).</title>
        <authorList>
            <person name="Xu H."/>
            <person name="Xu X.-W."/>
            <person name="Shao C."/>
            <person name="Chen S."/>
        </authorList>
    </citation>
    <scope>NUCLEOTIDE SEQUENCE [LARGE SCALE GENOMIC DNA]</scope>
    <source>
        <strain evidence="1">Ysfricsl-2016a</strain>
        <tissue evidence="1">Blood</tissue>
    </source>
</reference>
<evidence type="ECO:0000313" key="2">
    <source>
        <dbReference type="Proteomes" id="UP000438429"/>
    </source>
</evidence>